<proteinExistence type="predicted"/>
<dbReference type="SUPFAM" id="SSF54637">
    <property type="entry name" value="Thioesterase/thiol ester dehydrase-isomerase"/>
    <property type="match status" value="1"/>
</dbReference>
<dbReference type="PANTHER" id="PTHR43664:SF1">
    <property type="entry name" value="BETA-METHYLMALYL-COA DEHYDRATASE"/>
    <property type="match status" value="1"/>
</dbReference>
<keyword evidence="3" id="KW-1185">Reference proteome</keyword>
<dbReference type="Pfam" id="PF01575">
    <property type="entry name" value="MaoC_dehydratas"/>
    <property type="match status" value="1"/>
</dbReference>
<dbReference type="InterPro" id="IPR002539">
    <property type="entry name" value="MaoC-like_dom"/>
</dbReference>
<feature type="domain" description="MaoC-like" evidence="1">
    <location>
        <begin position="19"/>
        <end position="123"/>
    </location>
</feature>
<organism evidence="2 3">
    <name type="scientific">Pigmentiphaga litoralis</name>
    <dbReference type="NCBI Taxonomy" id="516702"/>
    <lineage>
        <taxon>Bacteria</taxon>
        <taxon>Pseudomonadati</taxon>
        <taxon>Pseudomonadota</taxon>
        <taxon>Betaproteobacteria</taxon>
        <taxon>Burkholderiales</taxon>
        <taxon>Alcaligenaceae</taxon>
        <taxon>Pigmentiphaga</taxon>
    </lineage>
</organism>
<gene>
    <name evidence="2" type="ORF">FHW18_003711</name>
</gene>
<dbReference type="Gene3D" id="3.10.129.10">
    <property type="entry name" value="Hotdog Thioesterase"/>
    <property type="match status" value="1"/>
</dbReference>
<accession>A0A7Y9IWL1</accession>
<sequence>MPRFYFEDFSVGQILPLGQVTLDSAAIIEFATRYDPQSFHVDEQAAASSPFGGLIASGWHTCAAIMRLMCDAYLLESASIGSPGVEDIRWKKPVRAGDTLTVQVEILETRPSRSKPGQGSILTKVTAVNQHGEMAMTMESWCMLAARAAA</sequence>
<protein>
    <submittedName>
        <fullName evidence="2">Acyl dehydratase</fullName>
    </submittedName>
</protein>
<reference evidence="2 3" key="1">
    <citation type="submission" date="2020-07" db="EMBL/GenBank/DDBJ databases">
        <title>Genomic Encyclopedia of Type Strains, Phase IV (KMG-V): Genome sequencing to study the core and pangenomes of soil and plant-associated prokaryotes.</title>
        <authorList>
            <person name="Whitman W."/>
        </authorList>
    </citation>
    <scope>NUCLEOTIDE SEQUENCE [LARGE SCALE GENOMIC DNA]</scope>
    <source>
        <strain evidence="2 3">SAS40</strain>
    </source>
</reference>
<dbReference type="RefSeq" id="WP_179588125.1">
    <property type="nucleotide sequence ID" value="NZ_JACBYR010000001.1"/>
</dbReference>
<dbReference type="PANTHER" id="PTHR43664">
    <property type="entry name" value="MONOAMINE OXIDASE-RELATED"/>
    <property type="match status" value="1"/>
</dbReference>
<dbReference type="InterPro" id="IPR052342">
    <property type="entry name" value="MCH/BMMD"/>
</dbReference>
<comment type="caution">
    <text evidence="2">The sequence shown here is derived from an EMBL/GenBank/DDBJ whole genome shotgun (WGS) entry which is preliminary data.</text>
</comment>
<dbReference type="Proteomes" id="UP000542125">
    <property type="component" value="Unassembled WGS sequence"/>
</dbReference>
<dbReference type="CDD" id="cd03454">
    <property type="entry name" value="YdeM"/>
    <property type="match status" value="1"/>
</dbReference>
<evidence type="ECO:0000259" key="1">
    <source>
        <dbReference type="Pfam" id="PF01575"/>
    </source>
</evidence>
<name>A0A7Y9IWL1_9BURK</name>
<dbReference type="EMBL" id="JACBYR010000001">
    <property type="protein sequence ID" value="NYE84440.1"/>
    <property type="molecule type" value="Genomic_DNA"/>
</dbReference>
<dbReference type="InterPro" id="IPR029069">
    <property type="entry name" value="HotDog_dom_sf"/>
</dbReference>
<evidence type="ECO:0000313" key="3">
    <source>
        <dbReference type="Proteomes" id="UP000542125"/>
    </source>
</evidence>
<evidence type="ECO:0000313" key="2">
    <source>
        <dbReference type="EMBL" id="NYE84440.1"/>
    </source>
</evidence>
<dbReference type="AlphaFoldDB" id="A0A7Y9IWL1"/>